<comment type="caution">
    <text evidence="1">The sequence shown here is derived from an EMBL/GenBank/DDBJ whole genome shotgun (WGS) entry which is preliminary data.</text>
</comment>
<name>A0A644WN38_9ZZZZ</name>
<proteinExistence type="predicted"/>
<gene>
    <name evidence="1" type="ORF">SDC9_51320</name>
</gene>
<sequence length="63" mass="7469">MKKTKTQSKNPFDLVYINIAKQRLREEAKIAKQDERQRLREEAKQSIKVLGYPNGIKIKQIKK</sequence>
<reference evidence="1" key="1">
    <citation type="submission" date="2019-08" db="EMBL/GenBank/DDBJ databases">
        <authorList>
            <person name="Kucharzyk K."/>
            <person name="Murdoch R.W."/>
            <person name="Higgins S."/>
            <person name="Loffler F."/>
        </authorList>
    </citation>
    <scope>NUCLEOTIDE SEQUENCE</scope>
</reference>
<organism evidence="1">
    <name type="scientific">bioreactor metagenome</name>
    <dbReference type="NCBI Taxonomy" id="1076179"/>
    <lineage>
        <taxon>unclassified sequences</taxon>
        <taxon>metagenomes</taxon>
        <taxon>ecological metagenomes</taxon>
    </lineage>
</organism>
<dbReference type="EMBL" id="VSSQ01001094">
    <property type="protein sequence ID" value="MPM05039.1"/>
    <property type="molecule type" value="Genomic_DNA"/>
</dbReference>
<dbReference type="AlphaFoldDB" id="A0A644WN38"/>
<evidence type="ECO:0000313" key="1">
    <source>
        <dbReference type="EMBL" id="MPM05039.1"/>
    </source>
</evidence>
<accession>A0A644WN38</accession>
<protein>
    <submittedName>
        <fullName evidence="1">Uncharacterized protein</fullName>
    </submittedName>
</protein>